<evidence type="ECO:0000313" key="2">
    <source>
        <dbReference type="EMBL" id="QXJ20399.1"/>
    </source>
</evidence>
<evidence type="ECO:0000313" key="3">
    <source>
        <dbReference type="Proteomes" id="UP001049518"/>
    </source>
</evidence>
<sequence length="131" mass="14406">MHDDGRLAERLREFAAERDWERFHTPKNLAMALAGEAGELLAEFQWLTPEESAAVMADAEAAGRIRAELGDVVIYLTRLADVLGVDLADAAHAKLDESGRRYDAETYRGSARKAPPLNPGEPPEIGYSLSR</sequence>
<dbReference type="Gene3D" id="1.10.287.1080">
    <property type="entry name" value="MazG-like"/>
    <property type="match status" value="1"/>
</dbReference>
<dbReference type="CDD" id="cd11537">
    <property type="entry name" value="NTP-PPase_RS21-C6_like"/>
    <property type="match status" value="1"/>
</dbReference>
<dbReference type="RefSeq" id="WP_231333468.1">
    <property type="nucleotide sequence ID" value="NZ_CP059572.1"/>
</dbReference>
<reference evidence="2" key="1">
    <citation type="submission" date="2020-07" db="EMBL/GenBank/DDBJ databases">
        <authorList>
            <person name="Tarantini F.S."/>
            <person name="Hong K.W."/>
            <person name="Chan K.G."/>
        </authorList>
    </citation>
    <scope>NUCLEOTIDE SEQUENCE</scope>
    <source>
        <strain evidence="2">32-07</strain>
    </source>
</reference>
<dbReference type="InterPro" id="IPR025984">
    <property type="entry name" value="DCTPP"/>
</dbReference>
<dbReference type="InterPro" id="IPR052555">
    <property type="entry name" value="dCTP_Pyrophosphatase"/>
</dbReference>
<evidence type="ECO:0000256" key="1">
    <source>
        <dbReference type="SAM" id="MobiDB-lite"/>
    </source>
</evidence>
<dbReference type="PANTHER" id="PTHR46523">
    <property type="entry name" value="DCTP PYROPHOSPHATASE 1"/>
    <property type="match status" value="1"/>
</dbReference>
<proteinExistence type="predicted"/>
<organism evidence="2 3">
    <name type="scientific">Actinomadura graeca</name>
    <dbReference type="NCBI Taxonomy" id="2750812"/>
    <lineage>
        <taxon>Bacteria</taxon>
        <taxon>Bacillati</taxon>
        <taxon>Actinomycetota</taxon>
        <taxon>Actinomycetes</taxon>
        <taxon>Streptosporangiales</taxon>
        <taxon>Thermomonosporaceae</taxon>
        <taxon>Actinomadura</taxon>
    </lineage>
</organism>
<dbReference type="EMBL" id="CP059572">
    <property type="protein sequence ID" value="QXJ20399.1"/>
    <property type="molecule type" value="Genomic_DNA"/>
</dbReference>
<protein>
    <submittedName>
        <fullName evidence="2">Nucleotide pyrophosphohydrolase</fullName>
    </submittedName>
</protein>
<dbReference type="Pfam" id="PF12643">
    <property type="entry name" value="MazG-like"/>
    <property type="match status" value="1"/>
</dbReference>
<accession>A0ABX8QNP0</accession>
<keyword evidence="3" id="KW-1185">Reference proteome</keyword>
<feature type="region of interest" description="Disordered" evidence="1">
    <location>
        <begin position="106"/>
        <end position="131"/>
    </location>
</feature>
<dbReference type="Proteomes" id="UP001049518">
    <property type="component" value="Chromosome"/>
</dbReference>
<gene>
    <name evidence="2" type="ORF">AGRA3207_001104</name>
</gene>
<dbReference type="SUPFAM" id="SSF101386">
    <property type="entry name" value="all-alpha NTP pyrophosphatases"/>
    <property type="match status" value="1"/>
</dbReference>
<dbReference type="PIRSF" id="PIRSF029826">
    <property type="entry name" value="UCP029826_pph"/>
    <property type="match status" value="1"/>
</dbReference>
<name>A0ABX8QNP0_9ACTN</name>
<dbReference type="PANTHER" id="PTHR46523:SF1">
    <property type="entry name" value="DCTP PYROPHOSPHATASE 1"/>
    <property type="match status" value="1"/>
</dbReference>